<evidence type="ECO:0000313" key="1">
    <source>
        <dbReference type="EMBL" id="GAA4175735.1"/>
    </source>
</evidence>
<gene>
    <name evidence="1" type="ORF">GCM10022287_21800</name>
</gene>
<dbReference type="RefSeq" id="WP_344754266.1">
    <property type="nucleotide sequence ID" value="NZ_BAABBW010000003.1"/>
</dbReference>
<organism evidence="1 2">
    <name type="scientific">Gryllotalpicola koreensis</name>
    <dbReference type="NCBI Taxonomy" id="993086"/>
    <lineage>
        <taxon>Bacteria</taxon>
        <taxon>Bacillati</taxon>
        <taxon>Actinomycetota</taxon>
        <taxon>Actinomycetes</taxon>
        <taxon>Micrococcales</taxon>
        <taxon>Microbacteriaceae</taxon>
        <taxon>Gryllotalpicola</taxon>
    </lineage>
</organism>
<accession>A0ABP8A1M6</accession>
<dbReference type="Proteomes" id="UP001501079">
    <property type="component" value="Unassembled WGS sequence"/>
</dbReference>
<comment type="caution">
    <text evidence="1">The sequence shown here is derived from an EMBL/GenBank/DDBJ whole genome shotgun (WGS) entry which is preliminary data.</text>
</comment>
<protein>
    <submittedName>
        <fullName evidence="1">Uncharacterized protein</fullName>
    </submittedName>
</protein>
<reference evidence="2" key="1">
    <citation type="journal article" date="2019" name="Int. J. Syst. Evol. Microbiol.">
        <title>The Global Catalogue of Microorganisms (GCM) 10K type strain sequencing project: providing services to taxonomists for standard genome sequencing and annotation.</title>
        <authorList>
            <consortium name="The Broad Institute Genomics Platform"/>
            <consortium name="The Broad Institute Genome Sequencing Center for Infectious Disease"/>
            <person name="Wu L."/>
            <person name="Ma J."/>
        </authorList>
    </citation>
    <scope>NUCLEOTIDE SEQUENCE [LARGE SCALE GENOMIC DNA]</scope>
    <source>
        <strain evidence="2">JCM 17591</strain>
    </source>
</reference>
<name>A0ABP8A1M6_9MICO</name>
<dbReference type="EMBL" id="BAABBW010000003">
    <property type="protein sequence ID" value="GAA4175735.1"/>
    <property type="molecule type" value="Genomic_DNA"/>
</dbReference>
<proteinExistence type="predicted"/>
<evidence type="ECO:0000313" key="2">
    <source>
        <dbReference type="Proteomes" id="UP001501079"/>
    </source>
</evidence>
<sequence length="308" mass="31789">MSLVDNRRNAKVSRAQNAQQITGIVQAVTSTGYMVIVGGSNIPVFGMGYIATPGEQVRLLFINQATYLVGPASIYPTSGVVASVQTNTVTLSVTGAPVPWADPSGTLTCAFVSATTPSVGQTMLILWSGGPTAFGYSGTAPSAPSGPSAPPAPAPSTHVDTFTAVSAGSYSQTYGDWFNSEVWASSTCLGCWFYGTKIADTIPSSAANGSSKVELYLSVKQKQGSNPNLAIHNYTSRPGGAPSLTTVETFGITSGWFTVETGNSHGIFSSLKAGGNQRGLGMQHGGYNIFNSPTVDGLSGAIRITSTY</sequence>
<keyword evidence="2" id="KW-1185">Reference proteome</keyword>